<dbReference type="SUPFAM" id="SSF54236">
    <property type="entry name" value="Ubiquitin-like"/>
    <property type="match status" value="1"/>
</dbReference>
<dbReference type="Pfam" id="PF13297">
    <property type="entry name" value="SDE2_2C"/>
    <property type="match status" value="1"/>
</dbReference>
<feature type="compositionally biased region" description="Polar residues" evidence="9">
    <location>
        <begin position="258"/>
        <end position="280"/>
    </location>
</feature>
<dbReference type="GO" id="GO:0005737">
    <property type="term" value="C:cytoplasm"/>
    <property type="evidence" value="ECO:0007669"/>
    <property type="project" value="UniProtKB-SubCell"/>
</dbReference>
<dbReference type="CDD" id="cd17039">
    <property type="entry name" value="Ubl_ubiquitin_like"/>
    <property type="match status" value="1"/>
</dbReference>
<feature type="domain" description="Ubiquitin-like" evidence="10">
    <location>
        <begin position="4"/>
        <end position="79"/>
    </location>
</feature>
<dbReference type="GO" id="GO:0005634">
    <property type="term" value="C:nucleus"/>
    <property type="evidence" value="ECO:0007669"/>
    <property type="project" value="UniProtKB-SubCell"/>
</dbReference>
<dbReference type="GO" id="GO:0006397">
    <property type="term" value="P:mRNA processing"/>
    <property type="evidence" value="ECO:0007669"/>
    <property type="project" value="UniProtKB-KW"/>
</dbReference>
<evidence type="ECO:0000256" key="7">
    <source>
        <dbReference type="ARBA" id="ARBA00023242"/>
    </source>
</evidence>
<dbReference type="Pfam" id="PF22782">
    <property type="entry name" value="SDE2"/>
    <property type="match status" value="1"/>
</dbReference>
<dbReference type="InterPro" id="IPR025086">
    <property type="entry name" value="SDE2/SF3A3_SAP"/>
</dbReference>
<evidence type="ECO:0000256" key="9">
    <source>
        <dbReference type="SAM" id="MobiDB-lite"/>
    </source>
</evidence>
<evidence type="ECO:0000313" key="12">
    <source>
        <dbReference type="Proteomes" id="UP000230069"/>
    </source>
</evidence>
<dbReference type="InterPro" id="IPR053822">
    <property type="entry name" value="SDE2-like_dom"/>
</dbReference>
<accession>A0A2G5DZT2</accession>
<dbReference type="OrthoDB" id="547031at2759"/>
<dbReference type="PANTHER" id="PTHR12786">
    <property type="entry name" value="SPLICING FACTOR SF3A-RELATED"/>
    <property type="match status" value="1"/>
</dbReference>
<dbReference type="FunCoup" id="A0A2G5DZT2">
    <property type="interactions" value="2950"/>
</dbReference>
<comment type="similarity">
    <text evidence="3">Belongs to the SDE2 family.</text>
</comment>
<name>A0A2G5DZT2_AQUCA</name>
<dbReference type="EMBL" id="KZ305030">
    <property type="protein sequence ID" value="PIA49019.1"/>
    <property type="molecule type" value="Genomic_DNA"/>
</dbReference>
<evidence type="ECO:0000256" key="5">
    <source>
        <dbReference type="ARBA" id="ARBA00022664"/>
    </source>
</evidence>
<dbReference type="InParanoid" id="A0A2G5DZT2"/>
<feature type="compositionally biased region" description="Acidic residues" evidence="9">
    <location>
        <begin position="214"/>
        <end position="227"/>
    </location>
</feature>
<gene>
    <name evidence="11" type="ORF">AQUCO_01300104v1</name>
</gene>
<sequence length="443" mass="48333">MAISNVFVKLLNGKTVTLKFSDETISGESIKSFLYDLTQIPPQHQRLITGSQRIDDKTLIKVPNGEFFTINLLLRLLGGKGGFGSLLRGAATKAGQKKTNNFDACRDMSGRRLRHVNAEKKLQEWKDDAEERKLEKMAEDFIKKKAKAVKKSGSGESEKYIAKYRVDSEKCMEDVEASVRDSFLRSEDAKRKILPSSGSASKRLKLWMVKEKEEESDSDDDEDEDDEKSVVLDDVNHVRRSKDGEGSSGSVPEAQASEGESLSGGSTQSDLEVENGTVSHDSFEVGEGSGSGGNDVEANGLAEPKLVIHDEMVSETVVVPAEESVTLDVDSAVCKDTVGQSANSSSFEVVERSESKDIVAEANGSVAITVIETSNTSKSEKPLNFDDYNTAKDMEVLGMEGLKVELQAHGLKCGGSLQERAARLFLLKTTPLEKLPKKLLAKK</sequence>
<keyword evidence="12" id="KW-1185">Reference proteome</keyword>
<evidence type="ECO:0000313" key="11">
    <source>
        <dbReference type="EMBL" id="PIA49019.1"/>
    </source>
</evidence>
<feature type="region of interest" description="Disordered" evidence="9">
    <location>
        <begin position="204"/>
        <end position="298"/>
    </location>
</feature>
<evidence type="ECO:0000256" key="4">
    <source>
        <dbReference type="ARBA" id="ARBA00022490"/>
    </source>
</evidence>
<proteinExistence type="inferred from homology"/>
<protein>
    <recommendedName>
        <fullName evidence="10">Ubiquitin-like domain-containing protein</fullName>
    </recommendedName>
</protein>
<keyword evidence="6" id="KW-0508">mRNA splicing</keyword>
<evidence type="ECO:0000259" key="10">
    <source>
        <dbReference type="PROSITE" id="PS50053"/>
    </source>
</evidence>
<dbReference type="AlphaFoldDB" id="A0A2G5DZT2"/>
<evidence type="ECO:0000256" key="6">
    <source>
        <dbReference type="ARBA" id="ARBA00023187"/>
    </source>
</evidence>
<dbReference type="Proteomes" id="UP000230069">
    <property type="component" value="Unassembled WGS sequence"/>
</dbReference>
<keyword evidence="7" id="KW-0539">Nucleus</keyword>
<dbReference type="PROSITE" id="PS50053">
    <property type="entry name" value="UBIQUITIN_2"/>
    <property type="match status" value="1"/>
</dbReference>
<keyword evidence="8" id="KW-0131">Cell cycle</keyword>
<evidence type="ECO:0000256" key="1">
    <source>
        <dbReference type="ARBA" id="ARBA00004123"/>
    </source>
</evidence>
<dbReference type="InterPro" id="IPR051421">
    <property type="entry name" value="RNA_Proc_DNA_Dmg_Regulator"/>
</dbReference>
<dbReference type="GO" id="GO:0008380">
    <property type="term" value="P:RNA splicing"/>
    <property type="evidence" value="ECO:0007669"/>
    <property type="project" value="UniProtKB-KW"/>
</dbReference>
<evidence type="ECO:0000256" key="2">
    <source>
        <dbReference type="ARBA" id="ARBA00004496"/>
    </source>
</evidence>
<reference evidence="11 12" key="1">
    <citation type="submission" date="2017-09" db="EMBL/GenBank/DDBJ databases">
        <title>WGS assembly of Aquilegia coerulea Goldsmith.</title>
        <authorList>
            <person name="Hodges S."/>
            <person name="Kramer E."/>
            <person name="Nordborg M."/>
            <person name="Tomkins J."/>
            <person name="Borevitz J."/>
            <person name="Derieg N."/>
            <person name="Yan J."/>
            <person name="Mihaltcheva S."/>
            <person name="Hayes R.D."/>
            <person name="Rokhsar D."/>
        </authorList>
    </citation>
    <scope>NUCLEOTIDE SEQUENCE [LARGE SCALE GENOMIC DNA]</scope>
    <source>
        <strain evidence="12">cv. Goldsmith</strain>
    </source>
</reference>
<evidence type="ECO:0000256" key="3">
    <source>
        <dbReference type="ARBA" id="ARBA00008726"/>
    </source>
</evidence>
<dbReference type="InterPro" id="IPR000626">
    <property type="entry name" value="Ubiquitin-like_dom"/>
</dbReference>
<organism evidence="11 12">
    <name type="scientific">Aquilegia coerulea</name>
    <name type="common">Rocky mountain columbine</name>
    <dbReference type="NCBI Taxonomy" id="218851"/>
    <lineage>
        <taxon>Eukaryota</taxon>
        <taxon>Viridiplantae</taxon>
        <taxon>Streptophyta</taxon>
        <taxon>Embryophyta</taxon>
        <taxon>Tracheophyta</taxon>
        <taxon>Spermatophyta</taxon>
        <taxon>Magnoliopsida</taxon>
        <taxon>Ranunculales</taxon>
        <taxon>Ranunculaceae</taxon>
        <taxon>Thalictroideae</taxon>
        <taxon>Aquilegia</taxon>
    </lineage>
</organism>
<feature type="compositionally biased region" description="Basic and acidic residues" evidence="9">
    <location>
        <begin position="228"/>
        <end position="245"/>
    </location>
</feature>
<dbReference type="Gene3D" id="3.10.20.90">
    <property type="entry name" value="Phosphatidylinositol 3-kinase Catalytic Subunit, Chain A, domain 1"/>
    <property type="match status" value="1"/>
</dbReference>
<dbReference type="STRING" id="218851.A0A2G5DZT2"/>
<dbReference type="PANTHER" id="PTHR12786:SF1">
    <property type="entry name" value="SPLICING REGULATOR SDE2"/>
    <property type="match status" value="1"/>
</dbReference>
<dbReference type="InterPro" id="IPR029071">
    <property type="entry name" value="Ubiquitin-like_domsf"/>
</dbReference>
<keyword evidence="4" id="KW-0963">Cytoplasm</keyword>
<comment type="subcellular location">
    <subcellularLocation>
        <location evidence="2">Cytoplasm</location>
    </subcellularLocation>
    <subcellularLocation>
        <location evidence="1">Nucleus</location>
    </subcellularLocation>
</comment>
<keyword evidence="5" id="KW-0507">mRNA processing</keyword>
<evidence type="ECO:0000256" key="8">
    <source>
        <dbReference type="ARBA" id="ARBA00023306"/>
    </source>
</evidence>